<comment type="catalytic activity">
    <reaction evidence="1">
        <text>ATP + protein L-histidine = ADP + protein N-phospho-L-histidine.</text>
        <dbReference type="EC" id="2.7.13.3"/>
    </reaction>
</comment>
<keyword evidence="4 15" id="KW-0808">Transferase</keyword>
<dbReference type="Gene3D" id="3.30.565.10">
    <property type="entry name" value="Histidine kinase-like ATPase, C-terminal domain"/>
    <property type="match status" value="1"/>
</dbReference>
<dbReference type="Gene3D" id="3.40.190.10">
    <property type="entry name" value="Periplasmic binding protein-like II"/>
    <property type="match status" value="2"/>
</dbReference>
<dbReference type="Gene3D" id="3.40.50.2300">
    <property type="match status" value="1"/>
</dbReference>
<dbReference type="SUPFAM" id="SSF55874">
    <property type="entry name" value="ATPase domain of HSP90 chaperone/DNA topoisomerase II/histidine kinase"/>
    <property type="match status" value="1"/>
</dbReference>
<organism evidence="15 16">
    <name type="scientific">Cupriavidus metallidurans (strain ATCC 43123 / DSM 2839 / NBRC 102507 / CH34)</name>
    <name type="common">Ralstonia metallidurans</name>
    <dbReference type="NCBI Taxonomy" id="266264"/>
    <lineage>
        <taxon>Bacteria</taxon>
        <taxon>Pseudomonadati</taxon>
        <taxon>Pseudomonadota</taxon>
        <taxon>Betaproteobacteria</taxon>
        <taxon>Burkholderiales</taxon>
        <taxon>Burkholderiaceae</taxon>
        <taxon>Cupriavidus</taxon>
    </lineage>
</organism>
<evidence type="ECO:0000256" key="10">
    <source>
        <dbReference type="ARBA" id="ARBA00070152"/>
    </source>
</evidence>
<evidence type="ECO:0000256" key="1">
    <source>
        <dbReference type="ARBA" id="ARBA00000085"/>
    </source>
</evidence>
<dbReference type="InterPro" id="IPR003661">
    <property type="entry name" value="HisK_dim/P_dom"/>
</dbReference>
<dbReference type="Pfam" id="PF00072">
    <property type="entry name" value="Response_reg"/>
    <property type="match status" value="1"/>
</dbReference>
<dbReference type="Pfam" id="PF00497">
    <property type="entry name" value="SBP_bac_3"/>
    <property type="match status" value="1"/>
</dbReference>
<dbReference type="Proteomes" id="UP000002429">
    <property type="component" value="Chromosome"/>
</dbReference>
<dbReference type="HOGENOM" id="CLU_000445_104_12_4"/>
<feature type="transmembrane region" description="Helical" evidence="12">
    <location>
        <begin position="293"/>
        <end position="315"/>
    </location>
</feature>
<dbReference type="PROSITE" id="PS50109">
    <property type="entry name" value="HIS_KIN"/>
    <property type="match status" value="1"/>
</dbReference>
<keyword evidence="8" id="KW-0843">Virulence</keyword>
<dbReference type="InterPro" id="IPR001638">
    <property type="entry name" value="Solute-binding_3/MltF_N"/>
</dbReference>
<keyword evidence="3 11" id="KW-0597">Phosphoprotein</keyword>
<dbReference type="RefSeq" id="WP_011516860.1">
    <property type="nucleotide sequence ID" value="NC_007973.1"/>
</dbReference>
<feature type="domain" description="Response regulatory" evidence="14">
    <location>
        <begin position="580"/>
        <end position="699"/>
    </location>
</feature>
<dbReference type="Gene3D" id="1.10.287.130">
    <property type="match status" value="1"/>
</dbReference>
<dbReference type="InterPro" id="IPR005467">
    <property type="entry name" value="His_kinase_dom"/>
</dbReference>
<reference evidence="16" key="1">
    <citation type="journal article" date="2010" name="PLoS ONE">
        <title>The complete genome sequence of Cupriavidus metallidurans strain CH34, a master survivalist in harsh and anthropogenic environments.</title>
        <authorList>
            <person name="Janssen P.J."/>
            <person name="Van Houdt R."/>
            <person name="Moors H."/>
            <person name="Monsieurs P."/>
            <person name="Morin N."/>
            <person name="Michaux A."/>
            <person name="Benotmane M.A."/>
            <person name="Leys N."/>
            <person name="Vallaeys T."/>
            <person name="Lapidus A."/>
            <person name="Monchy S."/>
            <person name="Medigue C."/>
            <person name="Taghavi S."/>
            <person name="McCorkle S."/>
            <person name="Dunn J."/>
            <person name="van der Lelie D."/>
            <person name="Mergeay M."/>
        </authorList>
    </citation>
    <scope>NUCLEOTIDE SEQUENCE [LARGE SCALE GENOMIC DNA]</scope>
    <source>
        <strain evidence="16">ATCC 43123 / DSM 2839 / NBRC 102507 / CH34</strain>
    </source>
</reference>
<dbReference type="KEGG" id="rme:Rmet_2154"/>
<dbReference type="FunFam" id="3.30.565.10:FF:000010">
    <property type="entry name" value="Sensor histidine kinase RcsC"/>
    <property type="match status" value="1"/>
</dbReference>
<dbReference type="InterPro" id="IPR011006">
    <property type="entry name" value="CheY-like_superfamily"/>
</dbReference>
<dbReference type="InterPro" id="IPR001789">
    <property type="entry name" value="Sig_transdc_resp-reg_receiver"/>
</dbReference>
<keyword evidence="5" id="KW-0732">Signal</keyword>
<evidence type="ECO:0000256" key="9">
    <source>
        <dbReference type="ARBA" id="ARBA00058004"/>
    </source>
</evidence>
<evidence type="ECO:0000256" key="3">
    <source>
        <dbReference type="ARBA" id="ARBA00022553"/>
    </source>
</evidence>
<accession>Q1LLE3</accession>
<dbReference type="SMART" id="SM00448">
    <property type="entry name" value="REC"/>
    <property type="match status" value="1"/>
</dbReference>
<dbReference type="eggNOG" id="COG5002">
    <property type="taxonomic scope" value="Bacteria"/>
</dbReference>
<dbReference type="PANTHER" id="PTHR43047">
    <property type="entry name" value="TWO-COMPONENT HISTIDINE PROTEIN KINASE"/>
    <property type="match status" value="1"/>
</dbReference>
<evidence type="ECO:0000256" key="4">
    <source>
        <dbReference type="ARBA" id="ARBA00022679"/>
    </source>
</evidence>
<evidence type="ECO:0000256" key="5">
    <source>
        <dbReference type="ARBA" id="ARBA00022729"/>
    </source>
</evidence>
<dbReference type="SMART" id="SM00388">
    <property type="entry name" value="HisKA"/>
    <property type="match status" value="1"/>
</dbReference>
<dbReference type="AlphaFoldDB" id="Q1LLE3"/>
<dbReference type="CDD" id="cd01007">
    <property type="entry name" value="PBP2_BvgS_HisK_like"/>
    <property type="match status" value="1"/>
</dbReference>
<dbReference type="CDD" id="cd00082">
    <property type="entry name" value="HisKA"/>
    <property type="match status" value="1"/>
</dbReference>
<feature type="transmembrane region" description="Helical" evidence="12">
    <location>
        <begin position="22"/>
        <end position="41"/>
    </location>
</feature>
<comment type="function">
    <text evidence="9">Member of the two-component regulatory system BvgS/BvgA. Phosphorylates BvgA via a four-step phosphorelay in response to environmental signals.</text>
</comment>
<evidence type="ECO:0000256" key="11">
    <source>
        <dbReference type="PROSITE-ProRule" id="PRU00169"/>
    </source>
</evidence>
<dbReference type="InterPro" id="IPR003594">
    <property type="entry name" value="HATPase_dom"/>
</dbReference>
<feature type="domain" description="Histidine kinase" evidence="13">
    <location>
        <begin position="337"/>
        <end position="559"/>
    </location>
</feature>
<dbReference type="InterPro" id="IPR036097">
    <property type="entry name" value="HisK_dim/P_sf"/>
</dbReference>
<dbReference type="SUPFAM" id="SSF47384">
    <property type="entry name" value="Homodimeric domain of signal transducing histidine kinase"/>
    <property type="match status" value="1"/>
</dbReference>
<keyword evidence="7" id="KW-0902">Two-component regulatory system</keyword>
<dbReference type="PROSITE" id="PS50110">
    <property type="entry name" value="RESPONSE_REGULATORY"/>
    <property type="match status" value="1"/>
</dbReference>
<keyword evidence="6" id="KW-0418">Kinase</keyword>
<dbReference type="STRING" id="266264.Rmet_2154"/>
<evidence type="ECO:0000313" key="16">
    <source>
        <dbReference type="Proteomes" id="UP000002429"/>
    </source>
</evidence>
<feature type="modified residue" description="4-aspartylphosphate" evidence="11">
    <location>
        <position position="629"/>
    </location>
</feature>
<dbReference type="SUPFAM" id="SSF53850">
    <property type="entry name" value="Periplasmic binding protein-like II"/>
    <property type="match status" value="1"/>
</dbReference>
<dbReference type="eggNOG" id="COG0834">
    <property type="taxonomic scope" value="Bacteria"/>
</dbReference>
<evidence type="ECO:0000256" key="12">
    <source>
        <dbReference type="SAM" id="Phobius"/>
    </source>
</evidence>
<evidence type="ECO:0000256" key="6">
    <source>
        <dbReference type="ARBA" id="ARBA00022777"/>
    </source>
</evidence>
<dbReference type="Pfam" id="PF02518">
    <property type="entry name" value="HATPase_c"/>
    <property type="match status" value="1"/>
</dbReference>
<evidence type="ECO:0000256" key="8">
    <source>
        <dbReference type="ARBA" id="ARBA00023026"/>
    </source>
</evidence>
<evidence type="ECO:0000256" key="2">
    <source>
        <dbReference type="ARBA" id="ARBA00012438"/>
    </source>
</evidence>
<gene>
    <name evidence="15" type="primary">evgS</name>
    <name evidence="15" type="ordered locus">Rmet_2154</name>
</gene>
<dbReference type="InterPro" id="IPR004358">
    <property type="entry name" value="Sig_transdc_His_kin-like_C"/>
</dbReference>
<dbReference type="InterPro" id="IPR036890">
    <property type="entry name" value="HATPase_C_sf"/>
</dbReference>
<evidence type="ECO:0000259" key="14">
    <source>
        <dbReference type="PROSITE" id="PS50110"/>
    </source>
</evidence>
<keyword evidence="16" id="KW-1185">Reference proteome</keyword>
<name>Q1LLE3_CUPMC</name>
<evidence type="ECO:0000313" key="15">
    <source>
        <dbReference type="EMBL" id="ABF09033.1"/>
    </source>
</evidence>
<dbReference type="CDD" id="cd16922">
    <property type="entry name" value="HATPase_EvgS-ArcB-TorS-like"/>
    <property type="match status" value="1"/>
</dbReference>
<keyword evidence="12" id="KW-0812">Transmembrane</keyword>
<dbReference type="SMART" id="SM00387">
    <property type="entry name" value="HATPase_c"/>
    <property type="match status" value="1"/>
</dbReference>
<keyword evidence="12" id="KW-1133">Transmembrane helix</keyword>
<dbReference type="EMBL" id="CP000352">
    <property type="protein sequence ID" value="ABF09033.1"/>
    <property type="molecule type" value="Genomic_DNA"/>
</dbReference>
<dbReference type="SMART" id="SM00062">
    <property type="entry name" value="PBPb"/>
    <property type="match status" value="1"/>
</dbReference>
<proteinExistence type="predicted"/>
<dbReference type="Pfam" id="PF00512">
    <property type="entry name" value="HisKA"/>
    <property type="match status" value="1"/>
</dbReference>
<evidence type="ECO:0000259" key="13">
    <source>
        <dbReference type="PROSITE" id="PS50109"/>
    </source>
</evidence>
<dbReference type="SUPFAM" id="SSF52172">
    <property type="entry name" value="CheY-like"/>
    <property type="match status" value="1"/>
</dbReference>
<evidence type="ECO:0000256" key="7">
    <source>
        <dbReference type="ARBA" id="ARBA00023012"/>
    </source>
</evidence>
<dbReference type="GO" id="GO:0000155">
    <property type="term" value="F:phosphorelay sensor kinase activity"/>
    <property type="evidence" value="ECO:0007669"/>
    <property type="project" value="InterPro"/>
</dbReference>
<dbReference type="PRINTS" id="PR00344">
    <property type="entry name" value="BCTRLSENSOR"/>
</dbReference>
<sequence length="815" mass="88123">MPATQDEDIDVGTESPRIMKRALLLILAVLAGFIPYARAMAQGSWGATEEAWLKEHHVLRIAVDPYWQPLEYVEKGTAHGLSIAYIHAIADRLGLTVQLVPTKSWSESVRKLLDGEVDVLPAVPDFQLPKSAGTRIALTRPYYVGTTLVVAKARDNNYFDLSSLGCITVAVKEGGAYHQWFEGHPLPCTRLLPEPSDSMALAAVRDGKAAAAVGPSAVLHPLIRLQYDKTLHIAGTIAELPLVLRMAVRQDSAPLLSLMNQALASLSAGETDQLYQNWLEGADYLQPSLKALWHYYGATIVLFLIVLISLGVSVYQAMRARANALKSEKVKSEFLAIMSHEIRTPISAVVGALELLDREDNNTPRRELLHRARESADSLLAVLNNVLDYSSISTGKILVKPSALRVNDLVRSVLDGFEAIADRKGIALQLNDQSGGHTINLDGNRIRQVLGNLVANAIKFTEQGTVTVDVRLSRSERSSERVTLAIRVSDTGIGIAPEDQPRLFQPFSQVGNARQRQTGSSGLGLSICKKLVEAMGGSISIWSTLGQGTTVEFSLESTIADTHETALPPSPQVAASVSGEILVVEDTPANQLVLMEQLRALGYDPVLAEAGAQAIDLFSTRSFAAILLDLHLPDVDGFTVAKQMRAREDSTHSQPTPIIAVTAEAGPEQALRSLDAGIDCVLAKPINLQGLQETLHLWIPDCHATGAIGATATDALNALDASHSSHLERTKSMAEYALLELAALDVAARARDPVMAGHHLHRLKGTLLQSSQLTNLAESIPSIEASLDKDVDWDGIVLSLQYLRPEILRRSADDA</sequence>
<protein>
    <recommendedName>
        <fullName evidence="10">Virulence sensor protein BvgS</fullName>
        <ecNumber evidence="2">2.7.13.3</ecNumber>
    </recommendedName>
</protein>
<keyword evidence="12" id="KW-0472">Membrane</keyword>
<dbReference type="CDD" id="cd17546">
    <property type="entry name" value="REC_hyHK_CKI1_RcsC-like"/>
    <property type="match status" value="1"/>
</dbReference>
<dbReference type="EC" id="2.7.13.3" evidence="2"/>